<proteinExistence type="predicted"/>
<dbReference type="PROSITE" id="PS50994">
    <property type="entry name" value="INTEGRASE"/>
    <property type="match status" value="1"/>
</dbReference>
<evidence type="ECO:0000313" key="4">
    <source>
        <dbReference type="Proteomes" id="UP001162060"/>
    </source>
</evidence>
<dbReference type="InterPro" id="IPR039537">
    <property type="entry name" value="Retrotran_Ty1/copia-like"/>
</dbReference>
<evidence type="ECO:0000259" key="2">
    <source>
        <dbReference type="PROSITE" id="PS50994"/>
    </source>
</evidence>
<dbReference type="InterPro" id="IPR057670">
    <property type="entry name" value="SH3_retrovirus"/>
</dbReference>
<feature type="domain" description="Integrase catalytic" evidence="2">
    <location>
        <begin position="1"/>
        <end position="109"/>
    </location>
</feature>
<dbReference type="Proteomes" id="UP001162060">
    <property type="component" value="Unassembled WGS sequence"/>
</dbReference>
<evidence type="ECO:0000256" key="1">
    <source>
        <dbReference type="SAM" id="MobiDB-lite"/>
    </source>
</evidence>
<dbReference type="SUPFAM" id="SSF53098">
    <property type="entry name" value="Ribonuclease H-like"/>
    <property type="match status" value="1"/>
</dbReference>
<dbReference type="GO" id="GO:0003676">
    <property type="term" value="F:nucleic acid binding"/>
    <property type="evidence" value="ECO:0007669"/>
    <property type="project" value="InterPro"/>
</dbReference>
<reference evidence="3" key="1">
    <citation type="submission" date="2024-01" db="EMBL/GenBank/DDBJ databases">
        <authorList>
            <person name="Webb A."/>
        </authorList>
    </citation>
    <scope>NUCLEOTIDE SEQUENCE</scope>
    <source>
        <strain evidence="3">Pm1</strain>
    </source>
</reference>
<sequence>MASFERESNCKIHVLRNDGGGEYKTLNIFCSTEGISRQVSEARNPASNGKAERMHRTIMNMVRSMIFALNLSLSFWGDAAEYAAYILNRSRTKSNPVGVSPMEFLTSKAAMLKDRVAFGSTCTTHNHPSNNSLGERGREGIIIGRGSETKAYKVYIPVDKVVKVTQHVQNVKAPADNQDDKKIHPDAVNRQKMPRRNHQVDDEDH</sequence>
<feature type="compositionally biased region" description="Basic and acidic residues" evidence="1">
    <location>
        <begin position="178"/>
        <end position="189"/>
    </location>
</feature>
<dbReference type="InterPro" id="IPR012337">
    <property type="entry name" value="RNaseH-like_sf"/>
</dbReference>
<dbReference type="InterPro" id="IPR036397">
    <property type="entry name" value="RNaseH_sf"/>
</dbReference>
<name>A0AAV1USC0_9STRA</name>
<protein>
    <recommendedName>
        <fullName evidence="2">Integrase catalytic domain-containing protein</fullName>
    </recommendedName>
</protein>
<accession>A0AAV1USC0</accession>
<feature type="region of interest" description="Disordered" evidence="1">
    <location>
        <begin position="170"/>
        <end position="205"/>
    </location>
</feature>
<dbReference type="GO" id="GO:0015074">
    <property type="term" value="P:DNA integration"/>
    <property type="evidence" value="ECO:0007669"/>
    <property type="project" value="InterPro"/>
</dbReference>
<gene>
    <name evidence="3" type="ORF">PM001_LOCUS21637</name>
</gene>
<dbReference type="EMBL" id="CAKLBY020000224">
    <property type="protein sequence ID" value="CAK7936487.1"/>
    <property type="molecule type" value="Genomic_DNA"/>
</dbReference>
<dbReference type="PANTHER" id="PTHR42648">
    <property type="entry name" value="TRANSPOSASE, PUTATIVE-RELATED"/>
    <property type="match status" value="1"/>
</dbReference>
<dbReference type="Pfam" id="PF25597">
    <property type="entry name" value="SH3_retrovirus"/>
    <property type="match status" value="1"/>
</dbReference>
<dbReference type="PANTHER" id="PTHR42648:SF28">
    <property type="entry name" value="TRANSPOSON-ENCODED PROTEIN WITH RIBONUCLEASE H-LIKE AND RETROVIRUS ZINC FINGER-LIKE DOMAINS"/>
    <property type="match status" value="1"/>
</dbReference>
<organism evidence="3 4">
    <name type="scientific">Peronospora matthiolae</name>
    <dbReference type="NCBI Taxonomy" id="2874970"/>
    <lineage>
        <taxon>Eukaryota</taxon>
        <taxon>Sar</taxon>
        <taxon>Stramenopiles</taxon>
        <taxon>Oomycota</taxon>
        <taxon>Peronosporomycetes</taxon>
        <taxon>Peronosporales</taxon>
        <taxon>Peronosporaceae</taxon>
        <taxon>Peronospora</taxon>
    </lineage>
</organism>
<dbReference type="Gene3D" id="3.30.420.10">
    <property type="entry name" value="Ribonuclease H-like superfamily/Ribonuclease H"/>
    <property type="match status" value="1"/>
</dbReference>
<comment type="caution">
    <text evidence="3">The sequence shown here is derived from an EMBL/GenBank/DDBJ whole genome shotgun (WGS) entry which is preliminary data.</text>
</comment>
<evidence type="ECO:0000313" key="3">
    <source>
        <dbReference type="EMBL" id="CAK7936487.1"/>
    </source>
</evidence>
<dbReference type="InterPro" id="IPR001584">
    <property type="entry name" value="Integrase_cat-core"/>
</dbReference>
<dbReference type="AlphaFoldDB" id="A0AAV1USC0"/>